<evidence type="ECO:0000256" key="1">
    <source>
        <dbReference type="SAM" id="MobiDB-lite"/>
    </source>
</evidence>
<name>A0A239AIT5_9FLAO</name>
<dbReference type="EMBL" id="FZNY01000004">
    <property type="protein sequence ID" value="SNR94944.1"/>
    <property type="molecule type" value="Genomic_DNA"/>
</dbReference>
<dbReference type="RefSeq" id="WP_089372219.1">
    <property type="nucleotide sequence ID" value="NZ_BMEP01000008.1"/>
</dbReference>
<keyword evidence="3" id="KW-1185">Reference proteome</keyword>
<dbReference type="OrthoDB" id="1438190at2"/>
<proteinExistence type="predicted"/>
<evidence type="ECO:0000313" key="2">
    <source>
        <dbReference type="EMBL" id="SNR94944.1"/>
    </source>
</evidence>
<gene>
    <name evidence="2" type="ORF">SAMN06265376_104435</name>
</gene>
<accession>A0A239AIT5</accession>
<dbReference type="Proteomes" id="UP000198379">
    <property type="component" value="Unassembled WGS sequence"/>
</dbReference>
<feature type="region of interest" description="Disordered" evidence="1">
    <location>
        <begin position="1"/>
        <end position="37"/>
    </location>
</feature>
<reference evidence="2 3" key="1">
    <citation type="submission" date="2017-06" db="EMBL/GenBank/DDBJ databases">
        <authorList>
            <person name="Kim H.J."/>
            <person name="Triplett B.A."/>
        </authorList>
    </citation>
    <scope>NUCLEOTIDE SEQUENCE [LARGE SCALE GENOMIC DNA]</scope>
    <source>
        <strain evidence="2 3">DSM 25597</strain>
    </source>
</reference>
<dbReference type="AlphaFoldDB" id="A0A239AIT5"/>
<evidence type="ECO:0000313" key="3">
    <source>
        <dbReference type="Proteomes" id="UP000198379"/>
    </source>
</evidence>
<sequence>MAKTNGTSKRETTTPSTTVKKQLAKEATGQAKVPVQTAAKEKQQEVKFINLDDRIKQFEKLRGLANQRERLVNTLSELTRFNYNQAESSTFSLKDASGLEFQTTNSNLIKLVATELQKTLETRKEQLEKDILAFNL</sequence>
<organism evidence="2 3">
    <name type="scientific">Dokdonia pacifica</name>
    <dbReference type="NCBI Taxonomy" id="1627892"/>
    <lineage>
        <taxon>Bacteria</taxon>
        <taxon>Pseudomonadati</taxon>
        <taxon>Bacteroidota</taxon>
        <taxon>Flavobacteriia</taxon>
        <taxon>Flavobacteriales</taxon>
        <taxon>Flavobacteriaceae</taxon>
        <taxon>Dokdonia</taxon>
    </lineage>
</organism>
<protein>
    <submittedName>
        <fullName evidence="2">Uncharacterized protein</fullName>
    </submittedName>
</protein>